<dbReference type="PANTHER" id="PTHR11200:SF275">
    <property type="entry name" value="LD06095P"/>
    <property type="match status" value="1"/>
</dbReference>
<dbReference type="Pfam" id="PF22669">
    <property type="entry name" value="Exo_endo_phos2"/>
    <property type="match status" value="2"/>
</dbReference>
<dbReference type="GO" id="GO:0046856">
    <property type="term" value="P:phosphatidylinositol dephosphorylation"/>
    <property type="evidence" value="ECO:0007669"/>
    <property type="project" value="InterPro"/>
</dbReference>
<dbReference type="SMART" id="SM00128">
    <property type="entry name" value="IPPc"/>
    <property type="match status" value="1"/>
</dbReference>
<accession>A0A6A5AC47</accession>
<dbReference type="SUPFAM" id="SSF56219">
    <property type="entry name" value="DNase I-like"/>
    <property type="match status" value="1"/>
</dbReference>
<feature type="transmembrane region" description="Helical" evidence="1">
    <location>
        <begin position="127"/>
        <end position="147"/>
    </location>
</feature>
<feature type="domain" description="Inositol polyphosphate-related phosphatase" evidence="2">
    <location>
        <begin position="361"/>
        <end position="746"/>
    </location>
</feature>
<keyword evidence="1" id="KW-0472">Membrane</keyword>
<gene>
    <name evidence="3" type="ORF">AaE_003840</name>
</gene>
<dbReference type="Gene3D" id="3.60.10.10">
    <property type="entry name" value="Endonuclease/exonuclease/phosphatase"/>
    <property type="match status" value="1"/>
</dbReference>
<feature type="transmembrane region" description="Helical" evidence="1">
    <location>
        <begin position="69"/>
        <end position="87"/>
    </location>
</feature>
<organism evidence="3 4">
    <name type="scientific">Aphanomyces astaci</name>
    <name type="common">Crayfish plague agent</name>
    <dbReference type="NCBI Taxonomy" id="112090"/>
    <lineage>
        <taxon>Eukaryota</taxon>
        <taxon>Sar</taxon>
        <taxon>Stramenopiles</taxon>
        <taxon>Oomycota</taxon>
        <taxon>Saprolegniomycetes</taxon>
        <taxon>Saprolegniales</taxon>
        <taxon>Verrucalvaceae</taxon>
        <taxon>Aphanomyces</taxon>
    </lineage>
</organism>
<feature type="transmembrane region" description="Helical" evidence="1">
    <location>
        <begin position="202"/>
        <end position="225"/>
    </location>
</feature>
<name>A0A6A5AC47_APHAT</name>
<dbReference type="EMBL" id="VJMI01009518">
    <property type="protein sequence ID" value="KAF0758757.1"/>
    <property type="molecule type" value="Genomic_DNA"/>
</dbReference>
<dbReference type="Proteomes" id="UP000469452">
    <property type="component" value="Unassembled WGS sequence"/>
</dbReference>
<dbReference type="GO" id="GO:0004439">
    <property type="term" value="F:phosphatidylinositol-4,5-bisphosphate 5-phosphatase activity"/>
    <property type="evidence" value="ECO:0007669"/>
    <property type="project" value="TreeGrafter"/>
</dbReference>
<dbReference type="SUPFAM" id="SSF81321">
    <property type="entry name" value="Family A G protein-coupled receptor-like"/>
    <property type="match status" value="1"/>
</dbReference>
<feature type="transmembrane region" description="Helical" evidence="1">
    <location>
        <begin position="38"/>
        <end position="57"/>
    </location>
</feature>
<keyword evidence="1" id="KW-1133">Transmembrane helix</keyword>
<dbReference type="Pfam" id="PF05462">
    <property type="entry name" value="Dicty_CAR"/>
    <property type="match status" value="1"/>
</dbReference>
<protein>
    <recommendedName>
        <fullName evidence="2">Inositol polyphosphate-related phosphatase domain-containing protein</fullName>
    </recommendedName>
</protein>
<dbReference type="InterPro" id="IPR000300">
    <property type="entry name" value="IPPc"/>
</dbReference>
<dbReference type="InterPro" id="IPR036691">
    <property type="entry name" value="Endo/exonu/phosph_ase_sf"/>
</dbReference>
<dbReference type="VEuPathDB" id="FungiDB:H257_05898"/>
<dbReference type="InterPro" id="IPR046985">
    <property type="entry name" value="IP5"/>
</dbReference>
<evidence type="ECO:0000259" key="2">
    <source>
        <dbReference type="SMART" id="SM00128"/>
    </source>
</evidence>
<dbReference type="AlphaFoldDB" id="A0A6A5AC47"/>
<feature type="transmembrane region" description="Helical" evidence="1">
    <location>
        <begin position="99"/>
        <end position="121"/>
    </location>
</feature>
<feature type="transmembrane region" description="Helical" evidence="1">
    <location>
        <begin position="246"/>
        <end position="263"/>
    </location>
</feature>
<evidence type="ECO:0000256" key="1">
    <source>
        <dbReference type="SAM" id="Phobius"/>
    </source>
</evidence>
<comment type="caution">
    <text evidence="3">The sequence shown here is derived from an EMBL/GenBank/DDBJ whole genome shotgun (WGS) entry which is preliminary data.</text>
</comment>
<proteinExistence type="predicted"/>
<feature type="transmembrane region" description="Helical" evidence="1">
    <location>
        <begin position="159"/>
        <end position="180"/>
    </location>
</feature>
<evidence type="ECO:0000313" key="4">
    <source>
        <dbReference type="Proteomes" id="UP000469452"/>
    </source>
</evidence>
<evidence type="ECO:0000313" key="3">
    <source>
        <dbReference type="EMBL" id="KAF0758757.1"/>
    </source>
</evidence>
<dbReference type="VEuPathDB" id="FungiDB:H257_05900"/>
<reference evidence="3 4" key="1">
    <citation type="submission" date="2019-06" db="EMBL/GenBank/DDBJ databases">
        <title>Genomics analysis of Aphanomyces spp. identifies a new class of oomycete effector associated with host adaptation.</title>
        <authorList>
            <person name="Gaulin E."/>
        </authorList>
    </citation>
    <scope>NUCLEOTIDE SEQUENCE [LARGE SCALE GENOMIC DNA]</scope>
    <source>
        <strain evidence="3 4">E</strain>
    </source>
</reference>
<keyword evidence="1" id="KW-0812">Transmembrane</keyword>
<dbReference type="PANTHER" id="PTHR11200">
    <property type="entry name" value="INOSITOL 5-PHOSPHATASE"/>
    <property type="match status" value="1"/>
</dbReference>
<sequence length="1127" mass="125458">MIRKVLTTWGRDLHMPRQAMMDVPGGGTDANEKFIQTLMVITSVLSMTGCVFIITSYMWKQYTHDKRDFTAKMVLVMSIIDFLDAGFKLFGTLGYTRPWLCNVQGFVMNAAGVSGAIQYIHILHQHWQSFICVTWLACMAFTWYRWIVRRDDDQRLHRWFRTFCVISFVPSAVESLYLVAADKYGPAGFYCWIGDAYGTSRIYFFFTWVFAAAAGIMTLAFLVGLDVYKRQKSQDNQEAARASSLIFSKLSAYVGIFVVVWGPCIVNRLVQFFRGESIYELFVVHISLNNSQGKYLPRYTIMIGYLFHRPHGLLNAIVYGGVVQAVRRLVFGVDTRGSDTRMTNNCSELSTSFIRDDVPGVTISVFATTFNLGEGHAPDDMAQWIPLGHDVYVIGVQECLHLTELRAAVKGFLERCTHTTFAEYSRDIGSKNTVLGYHGFIGITVFVPETDVDNGNFYMPTPSTSEVNCGKTLNFRTSNKGGVGFAFRYLDTSIAVVSCHLSSDSKGKSNMERRNEDATLIWQSLHLSGDAMGVEFPSLHHHTIVMGDLNYRLTRFHASPHEVVDLVAHALSQKKWPLQQRLSAQSAPDSSGMTILSSFLQLPLASSPSSHSCLSSTPPDRRTRFHRRTVGAWTPVLKHDELLMCMEDGLAFAGFDEAVITFPPTFRRLRHTSLLTSCDVATAYSLESANGGGPRVPSYTDRILYHSLADVEGDLECTEYRCHESIDVSDHKPVSCVFHITTKAHRFPLPSPPPPHALDGTAMVEEDDRVRDVVLEVPDDGDRHWLDRASMTASSCACLLRVRECIIVLNQLRWMPTKKPSDVRRGSSDDILSQKWDDPKQYADIELCTLFPLPLEDIFAEQRKLHQLAASWRMGLVGGSSADGRSKYLNHMRVPWMSVREKGVVHRCFAQAKRHMHIALDIRGPTMSLGQCTLSLDAAFVKLNVHMPFEEALSTGGIKAGVLKGRVMFCMTPASADRFPTDTNMASSHGESPADVKVSIELTKYAVPLNQGTASPASSRPNGATQAHAVVNPLFAQQAPAEKRLTSFPQPGMVSNVEVRGYPTVPLYDRTLRRRIAAPCIYRATVSYGPCPSISTRFAVDSPQGGGGDISPEPLVVVPRDDAKLDA</sequence>
<dbReference type="Gene3D" id="1.20.1070.10">
    <property type="entry name" value="Rhodopsin 7-helix transmembrane proteins"/>
    <property type="match status" value="1"/>
</dbReference>